<dbReference type="GO" id="GO:0004526">
    <property type="term" value="F:ribonuclease P activity"/>
    <property type="evidence" value="ECO:0007669"/>
    <property type="project" value="UniProtKB-UniRule"/>
</dbReference>
<dbReference type="HAMAP" id="MF_00227">
    <property type="entry name" value="RNase_P"/>
    <property type="match status" value="1"/>
</dbReference>
<sequence>MLSRRHRLSGKTASNIFRRGRSMSGMALRIKWVPAKGQVAHATVVAGLAFDKRATQRNAVKRRLREILRPLLEALRAPYDLMIFVNKSAATRSFSELRHELIALLKKGGLL</sequence>
<evidence type="ECO:0000313" key="9">
    <source>
        <dbReference type="Proteomes" id="UP000176897"/>
    </source>
</evidence>
<dbReference type="PROSITE" id="PS00648">
    <property type="entry name" value="RIBONUCLEASE_P"/>
    <property type="match status" value="1"/>
</dbReference>
<proteinExistence type="inferred from homology"/>
<dbReference type="InterPro" id="IPR020539">
    <property type="entry name" value="RNase_P_CS"/>
</dbReference>
<comment type="subunit">
    <text evidence="7">Consists of a catalytic RNA component (M1 or rnpB) and a protein subunit.</text>
</comment>
<evidence type="ECO:0000313" key="8">
    <source>
        <dbReference type="EMBL" id="OGL82114.1"/>
    </source>
</evidence>
<dbReference type="Gene3D" id="3.30.230.10">
    <property type="match status" value="1"/>
</dbReference>
<keyword evidence="2 7" id="KW-0819">tRNA processing</keyword>
<evidence type="ECO:0000256" key="1">
    <source>
        <dbReference type="ARBA" id="ARBA00002663"/>
    </source>
</evidence>
<keyword evidence="4 7" id="KW-0255">Endonuclease</keyword>
<evidence type="ECO:0000256" key="5">
    <source>
        <dbReference type="ARBA" id="ARBA00022801"/>
    </source>
</evidence>
<dbReference type="InterPro" id="IPR020568">
    <property type="entry name" value="Ribosomal_Su5_D2-typ_SF"/>
</dbReference>
<protein>
    <recommendedName>
        <fullName evidence="7">Ribonuclease P protein component</fullName>
        <shortName evidence="7">RNase P protein</shortName>
        <shortName evidence="7">RNaseP protein</shortName>
        <ecNumber evidence="7">3.1.26.5</ecNumber>
    </recommendedName>
    <alternativeName>
        <fullName evidence="7">Protein C5</fullName>
    </alternativeName>
</protein>
<comment type="caution">
    <text evidence="8">The sequence shown here is derived from an EMBL/GenBank/DDBJ whole genome shotgun (WGS) entry which is preliminary data.</text>
</comment>
<keyword evidence="5 7" id="KW-0378">Hydrolase</keyword>
<evidence type="ECO:0000256" key="2">
    <source>
        <dbReference type="ARBA" id="ARBA00022694"/>
    </source>
</evidence>
<gene>
    <name evidence="7" type="primary">rnpA</name>
    <name evidence="8" type="ORF">A3B21_05395</name>
</gene>
<dbReference type="Proteomes" id="UP000176897">
    <property type="component" value="Unassembled WGS sequence"/>
</dbReference>
<dbReference type="GO" id="GO:0042781">
    <property type="term" value="F:3'-tRNA processing endoribonuclease activity"/>
    <property type="evidence" value="ECO:0007669"/>
    <property type="project" value="TreeGrafter"/>
</dbReference>
<dbReference type="PANTHER" id="PTHR33992">
    <property type="entry name" value="RIBONUCLEASE P PROTEIN COMPONENT"/>
    <property type="match status" value="1"/>
</dbReference>
<dbReference type="InterPro" id="IPR014721">
    <property type="entry name" value="Ribsml_uS5_D2-typ_fold_subgr"/>
</dbReference>
<keyword evidence="3 7" id="KW-0540">Nuclease</keyword>
<dbReference type="PANTHER" id="PTHR33992:SF1">
    <property type="entry name" value="RIBONUCLEASE P PROTEIN COMPONENT"/>
    <property type="match status" value="1"/>
</dbReference>
<dbReference type="EC" id="3.1.26.5" evidence="7"/>
<comment type="catalytic activity">
    <reaction evidence="7">
        <text>Endonucleolytic cleavage of RNA, removing 5'-extranucleotides from tRNA precursor.</text>
        <dbReference type="EC" id="3.1.26.5"/>
    </reaction>
</comment>
<evidence type="ECO:0000256" key="3">
    <source>
        <dbReference type="ARBA" id="ARBA00022722"/>
    </source>
</evidence>
<dbReference type="GO" id="GO:0000049">
    <property type="term" value="F:tRNA binding"/>
    <property type="evidence" value="ECO:0007669"/>
    <property type="project" value="UniProtKB-UniRule"/>
</dbReference>
<keyword evidence="6 7" id="KW-0694">RNA-binding</keyword>
<comment type="function">
    <text evidence="1 7">RNaseP catalyzes the removal of the 5'-leader sequence from pre-tRNA to produce the mature 5'-terminus. It can also cleave other RNA substrates such as 4.5S RNA. The protein component plays an auxiliary but essential role in vivo by binding to the 5'-leader sequence and broadening the substrate specificity of the ribozyme.</text>
</comment>
<evidence type="ECO:0000256" key="6">
    <source>
        <dbReference type="ARBA" id="ARBA00022884"/>
    </source>
</evidence>
<dbReference type="STRING" id="1802401.A3B21_05395"/>
<organism evidence="8 9">
    <name type="scientific">Candidatus Uhrbacteria bacterium RIFCSPLOWO2_01_FULL_47_24</name>
    <dbReference type="NCBI Taxonomy" id="1802401"/>
    <lineage>
        <taxon>Bacteria</taxon>
        <taxon>Candidatus Uhriibacteriota</taxon>
    </lineage>
</organism>
<dbReference type="GO" id="GO:0030677">
    <property type="term" value="C:ribonuclease P complex"/>
    <property type="evidence" value="ECO:0007669"/>
    <property type="project" value="TreeGrafter"/>
</dbReference>
<dbReference type="AlphaFoldDB" id="A0A1F7UWK3"/>
<dbReference type="Pfam" id="PF00825">
    <property type="entry name" value="Ribonuclease_P"/>
    <property type="match status" value="1"/>
</dbReference>
<reference evidence="8 9" key="1">
    <citation type="journal article" date="2016" name="Nat. Commun.">
        <title>Thousands of microbial genomes shed light on interconnected biogeochemical processes in an aquifer system.</title>
        <authorList>
            <person name="Anantharaman K."/>
            <person name="Brown C.T."/>
            <person name="Hug L.A."/>
            <person name="Sharon I."/>
            <person name="Castelle C.J."/>
            <person name="Probst A.J."/>
            <person name="Thomas B.C."/>
            <person name="Singh A."/>
            <person name="Wilkins M.J."/>
            <person name="Karaoz U."/>
            <person name="Brodie E.L."/>
            <person name="Williams K.H."/>
            <person name="Hubbard S.S."/>
            <person name="Banfield J.F."/>
        </authorList>
    </citation>
    <scope>NUCLEOTIDE SEQUENCE [LARGE SCALE GENOMIC DNA]</scope>
</reference>
<dbReference type="GO" id="GO:0001682">
    <property type="term" value="P:tRNA 5'-leader removal"/>
    <property type="evidence" value="ECO:0007669"/>
    <property type="project" value="UniProtKB-UniRule"/>
</dbReference>
<accession>A0A1F7UWK3</accession>
<dbReference type="SUPFAM" id="SSF54211">
    <property type="entry name" value="Ribosomal protein S5 domain 2-like"/>
    <property type="match status" value="1"/>
</dbReference>
<dbReference type="InterPro" id="IPR000100">
    <property type="entry name" value="RNase_P"/>
</dbReference>
<name>A0A1F7UWK3_9BACT</name>
<dbReference type="EMBL" id="MGEJ01000001">
    <property type="protein sequence ID" value="OGL82114.1"/>
    <property type="molecule type" value="Genomic_DNA"/>
</dbReference>
<comment type="similarity">
    <text evidence="7">Belongs to the RnpA family.</text>
</comment>
<evidence type="ECO:0000256" key="7">
    <source>
        <dbReference type="HAMAP-Rule" id="MF_00227"/>
    </source>
</evidence>
<evidence type="ECO:0000256" key="4">
    <source>
        <dbReference type="ARBA" id="ARBA00022759"/>
    </source>
</evidence>